<evidence type="ECO:0000313" key="1">
    <source>
        <dbReference type="EMBL" id="GAA2121568.1"/>
    </source>
</evidence>
<organism evidence="1 2">
    <name type="scientific">Nocardioides bigeumensis</name>
    <dbReference type="NCBI Taxonomy" id="433657"/>
    <lineage>
        <taxon>Bacteria</taxon>
        <taxon>Bacillati</taxon>
        <taxon>Actinomycetota</taxon>
        <taxon>Actinomycetes</taxon>
        <taxon>Propionibacteriales</taxon>
        <taxon>Nocardioidaceae</taxon>
        <taxon>Nocardioides</taxon>
    </lineage>
</organism>
<protein>
    <submittedName>
        <fullName evidence="1">DUF1876 domain-containing protein</fullName>
    </submittedName>
</protein>
<gene>
    <name evidence="1" type="ORF">GCM10009843_15960</name>
</gene>
<reference evidence="1 2" key="1">
    <citation type="journal article" date="2019" name="Int. J. Syst. Evol. Microbiol.">
        <title>The Global Catalogue of Microorganisms (GCM) 10K type strain sequencing project: providing services to taxonomists for standard genome sequencing and annotation.</title>
        <authorList>
            <consortium name="The Broad Institute Genomics Platform"/>
            <consortium name="The Broad Institute Genome Sequencing Center for Infectious Disease"/>
            <person name="Wu L."/>
            <person name="Ma J."/>
        </authorList>
    </citation>
    <scope>NUCLEOTIDE SEQUENCE [LARGE SCALE GENOMIC DNA]</scope>
    <source>
        <strain evidence="1 2">JCM 16021</strain>
    </source>
</reference>
<dbReference type="RefSeq" id="WP_344303154.1">
    <property type="nucleotide sequence ID" value="NZ_BAAAQQ010000007.1"/>
</dbReference>
<dbReference type="EMBL" id="BAAAQQ010000007">
    <property type="protein sequence ID" value="GAA2121568.1"/>
    <property type="molecule type" value="Genomic_DNA"/>
</dbReference>
<name>A0ABN2Y3Z1_9ACTN</name>
<accession>A0ABN2Y3Z1</accession>
<dbReference type="Pfam" id="PF08962">
    <property type="entry name" value="Rv2632c-like"/>
    <property type="match status" value="1"/>
</dbReference>
<dbReference type="Gene3D" id="3.30.160.240">
    <property type="entry name" value="Rv1738"/>
    <property type="match status" value="1"/>
</dbReference>
<keyword evidence="2" id="KW-1185">Reference proteome</keyword>
<dbReference type="SUPFAM" id="SSF143212">
    <property type="entry name" value="Rv2632c-like"/>
    <property type="match status" value="1"/>
</dbReference>
<dbReference type="InterPro" id="IPR038070">
    <property type="entry name" value="Rv2632c-like_sf"/>
</dbReference>
<dbReference type="Proteomes" id="UP001500575">
    <property type="component" value="Unassembled WGS sequence"/>
</dbReference>
<proteinExistence type="predicted"/>
<evidence type="ECO:0000313" key="2">
    <source>
        <dbReference type="Proteomes" id="UP001500575"/>
    </source>
</evidence>
<sequence length="95" mass="9898">MTTTARPPVAKTWTVRIDLGEHDGHTRAIARLHTGDATSLVGTGLARLSPSDPDVPEIGDEVAVARALAQLSRVLLGVAADDLSEVLHDAVDLPG</sequence>
<comment type="caution">
    <text evidence="1">The sequence shown here is derived from an EMBL/GenBank/DDBJ whole genome shotgun (WGS) entry which is preliminary data.</text>
</comment>
<dbReference type="InterPro" id="IPR015057">
    <property type="entry name" value="Rv2632c-like"/>
</dbReference>